<evidence type="ECO:0000313" key="1">
    <source>
        <dbReference type="EMBL" id="KTG11413.1"/>
    </source>
</evidence>
<sequence>MNQNTAKQGVEVWNREYGRGVILKTHAETDSEMASALIYFYHPDITQDVPLASLETASEMLSTDIKRGSCGFEVEIHDGMFTFYIEPDGNGTGYEVSLTAGNATLEQTHFSTEEIVPTFEGP</sequence>
<dbReference type="EMBL" id="LOPU01000004">
    <property type="protein sequence ID" value="KTG11413.1"/>
    <property type="molecule type" value="Genomic_DNA"/>
</dbReference>
<dbReference type="OrthoDB" id="346449at2157"/>
<evidence type="ECO:0000313" key="2">
    <source>
        <dbReference type="Proteomes" id="UP000054387"/>
    </source>
</evidence>
<dbReference type="AlphaFoldDB" id="A0A0W1RCI1"/>
<accession>A0A0W1RCI1</accession>
<dbReference type="RefSeq" id="WP_058580146.1">
    <property type="nucleotide sequence ID" value="NZ_LOPU01000004.1"/>
</dbReference>
<organism evidence="1 2">
    <name type="scientific">Haloprofundus marisrubri</name>
    <dbReference type="NCBI Taxonomy" id="1514971"/>
    <lineage>
        <taxon>Archaea</taxon>
        <taxon>Methanobacteriati</taxon>
        <taxon>Methanobacteriota</taxon>
        <taxon>Stenosarchaea group</taxon>
        <taxon>Halobacteria</taxon>
        <taxon>Halobacteriales</taxon>
        <taxon>Haloferacaceae</taxon>
        <taxon>Haloprofundus</taxon>
    </lineage>
</organism>
<reference evidence="1 2" key="1">
    <citation type="submission" date="2015-12" db="EMBL/GenBank/DDBJ databases">
        <title>Haloprofundus marisrubri gen. nov., sp. nov., an extremely halophilic archaeon isolated from the Discovery deep brine-seawater interface in the Red Sea.</title>
        <authorList>
            <person name="Zhang G."/>
            <person name="Stingl U."/>
            <person name="Rashid M."/>
        </authorList>
    </citation>
    <scope>NUCLEOTIDE SEQUENCE [LARGE SCALE GENOMIC DNA]</scope>
    <source>
        <strain evidence="1 2">SB9</strain>
    </source>
</reference>
<proteinExistence type="predicted"/>
<gene>
    <name evidence="1" type="ORF">AUR64_03930</name>
</gene>
<keyword evidence="2" id="KW-1185">Reference proteome</keyword>
<comment type="caution">
    <text evidence="1">The sequence shown here is derived from an EMBL/GenBank/DDBJ whole genome shotgun (WGS) entry which is preliminary data.</text>
</comment>
<protein>
    <submittedName>
        <fullName evidence="1">Uncharacterized protein</fullName>
    </submittedName>
</protein>
<name>A0A0W1RCI1_9EURY</name>
<dbReference type="Proteomes" id="UP000054387">
    <property type="component" value="Unassembled WGS sequence"/>
</dbReference>